<comment type="caution">
    <text evidence="1">The sequence shown here is derived from an EMBL/GenBank/DDBJ whole genome shotgun (WGS) entry which is preliminary data.</text>
</comment>
<gene>
    <name evidence="1" type="ORF">N7449_010963</name>
</gene>
<evidence type="ECO:0000313" key="2">
    <source>
        <dbReference type="Proteomes" id="UP001150942"/>
    </source>
</evidence>
<sequence length="189" mass="21442">MESSAHAVAIGAFNAIFSAWARRVADPLLSPTGMRTVRGQSRTKKADISWSPREVPNGRSHKWPTFVGEVAWSERRTKLHEDMKFWLDDPDSTVNAAITISVLRNKIMVESWERADDKPPSPSQKIEIVRNPRPGCPRVNGQLEIQFSDVCLRDKRDGESNFLLTATDMDELASHIWEYQYPTSEKDSS</sequence>
<evidence type="ECO:0000313" key="1">
    <source>
        <dbReference type="EMBL" id="KAJ5186199.1"/>
    </source>
</evidence>
<dbReference type="Proteomes" id="UP001150942">
    <property type="component" value="Unassembled WGS sequence"/>
</dbReference>
<keyword evidence="2" id="KW-1185">Reference proteome</keyword>
<name>A0A9W9IY73_9EURO</name>
<reference evidence="1" key="1">
    <citation type="submission" date="2022-11" db="EMBL/GenBank/DDBJ databases">
        <authorList>
            <person name="Petersen C."/>
        </authorList>
    </citation>
    <scope>NUCLEOTIDE SEQUENCE</scope>
    <source>
        <strain evidence="1">IBT 20477</strain>
    </source>
</reference>
<protein>
    <submittedName>
        <fullName evidence="1">Uncharacterized protein</fullName>
    </submittedName>
</protein>
<organism evidence="1 2">
    <name type="scientific">Penicillium cf. viridicatum</name>
    <dbReference type="NCBI Taxonomy" id="2972119"/>
    <lineage>
        <taxon>Eukaryota</taxon>
        <taxon>Fungi</taxon>
        <taxon>Dikarya</taxon>
        <taxon>Ascomycota</taxon>
        <taxon>Pezizomycotina</taxon>
        <taxon>Eurotiomycetes</taxon>
        <taxon>Eurotiomycetidae</taxon>
        <taxon>Eurotiales</taxon>
        <taxon>Aspergillaceae</taxon>
        <taxon>Penicillium</taxon>
    </lineage>
</organism>
<dbReference type="OrthoDB" id="76567at2759"/>
<accession>A0A9W9IY73</accession>
<dbReference type="AlphaFoldDB" id="A0A9W9IY73"/>
<proteinExistence type="predicted"/>
<dbReference type="EMBL" id="JAPQKQ010000008">
    <property type="protein sequence ID" value="KAJ5186199.1"/>
    <property type="molecule type" value="Genomic_DNA"/>
</dbReference>
<reference evidence="1" key="2">
    <citation type="journal article" date="2023" name="IMA Fungus">
        <title>Comparative genomic study of the Penicillium genus elucidates a diverse pangenome and 15 lateral gene transfer events.</title>
        <authorList>
            <person name="Petersen C."/>
            <person name="Sorensen T."/>
            <person name="Nielsen M.R."/>
            <person name="Sondergaard T.E."/>
            <person name="Sorensen J.L."/>
            <person name="Fitzpatrick D.A."/>
            <person name="Frisvad J.C."/>
            <person name="Nielsen K.L."/>
        </authorList>
    </citation>
    <scope>NUCLEOTIDE SEQUENCE</scope>
    <source>
        <strain evidence="1">IBT 20477</strain>
    </source>
</reference>